<dbReference type="Proteomes" id="UP000315344">
    <property type="component" value="Unassembled WGS sequence"/>
</dbReference>
<accession>A0A533HYJ0</accession>
<proteinExistence type="predicted"/>
<protein>
    <submittedName>
        <fullName evidence="1">Uncharacterized protein</fullName>
    </submittedName>
</protein>
<reference evidence="1 2" key="1">
    <citation type="journal article" date="2017" name="Nat. Commun.">
        <title>In situ click chemistry generation of cyclooxygenase-2 inhibitors.</title>
        <authorList>
            <person name="Bhardwaj A."/>
            <person name="Kaur J."/>
            <person name="Wuest M."/>
            <person name="Wuest F."/>
        </authorList>
    </citation>
    <scope>NUCLEOTIDE SEQUENCE [LARGE SCALE GENOMIC DNA]</scope>
    <source>
        <strain evidence="1">S2_012_000_R3_94</strain>
    </source>
</reference>
<dbReference type="AlphaFoldDB" id="A0A533HYJ0"/>
<gene>
    <name evidence="1" type="ORF">DI616_19125</name>
</gene>
<comment type="caution">
    <text evidence="1">The sequence shown here is derived from an EMBL/GenBank/DDBJ whole genome shotgun (WGS) entry which is preliminary data.</text>
</comment>
<name>A0A533HYJ0_PARDE</name>
<organism evidence="1 2">
    <name type="scientific">Paracoccus denitrificans</name>
    <dbReference type="NCBI Taxonomy" id="266"/>
    <lineage>
        <taxon>Bacteria</taxon>
        <taxon>Pseudomonadati</taxon>
        <taxon>Pseudomonadota</taxon>
        <taxon>Alphaproteobacteria</taxon>
        <taxon>Rhodobacterales</taxon>
        <taxon>Paracoccaceae</taxon>
        <taxon>Paracoccus</taxon>
    </lineage>
</organism>
<evidence type="ECO:0000313" key="1">
    <source>
        <dbReference type="EMBL" id="TKW63823.1"/>
    </source>
</evidence>
<sequence length="372" mass="40355">MPTFDHQFTAANGTVTTNSVSLTVQEIEDAGVLEILQSPGATLGHWQFLGALLDPSVGSFSFLQPLGHAREVKTAISGLFGRFVARAYATRHLGLTHFAHVRKPPMALGGVMQGQLRRVPNRRGDMPDWVAWGASTGMAIVEAKGCHDGKGPQAALDRAYTQANRAEIRIGRRRAPFKRYAIATRWGFSSPTVSAPMLWVRDPDEEAEISDAERESLEVAMARWHIASLLTSLGHAELAKPLVELTRHRFKNKVAHAQAQARAVLSELTPMMVDGDAAPEQPVIGGYVGRAGLLSSGPIDESEIAVLRKLSLRPTFVGVELDAIKRAIEGITPRGATDGKTETLRDGEDGAGSWVIRLDADERRVAPLARRT</sequence>
<dbReference type="EMBL" id="VAFL01000028">
    <property type="protein sequence ID" value="TKW63823.1"/>
    <property type="molecule type" value="Genomic_DNA"/>
</dbReference>
<evidence type="ECO:0000313" key="2">
    <source>
        <dbReference type="Proteomes" id="UP000315344"/>
    </source>
</evidence>